<evidence type="ECO:0000313" key="4">
    <source>
        <dbReference type="Proteomes" id="UP000196503"/>
    </source>
</evidence>
<dbReference type="Proteomes" id="UP000196503">
    <property type="component" value="Unassembled WGS sequence"/>
</dbReference>
<comment type="caution">
    <text evidence="3">The sequence shown here is derived from an EMBL/GenBank/DDBJ whole genome shotgun (WGS) entry which is preliminary data.</text>
</comment>
<evidence type="ECO:0000259" key="2">
    <source>
        <dbReference type="PROSITE" id="PS51462"/>
    </source>
</evidence>
<protein>
    <recommendedName>
        <fullName evidence="2">Nudix hydrolase domain-containing protein</fullName>
    </recommendedName>
</protein>
<reference evidence="3 4" key="1">
    <citation type="submission" date="2017-05" db="EMBL/GenBank/DDBJ databases">
        <title>The Genome Sequence of Enterococcus faecium 2D5_DIV0622.</title>
        <authorList>
            <consortium name="The Broad Institute Genomics Platform"/>
            <consortium name="The Broad Institute Genomic Center for Infectious Diseases"/>
            <person name="Earl A."/>
            <person name="Manson A."/>
            <person name="Schwartman J."/>
            <person name="Gilmore M."/>
            <person name="Abouelleil A."/>
            <person name="Cao P."/>
            <person name="Chapman S."/>
            <person name="Cusick C."/>
            <person name="Shea T."/>
            <person name="Young S."/>
            <person name="Neafsey D."/>
            <person name="Nusbaum C."/>
            <person name="Birren B."/>
        </authorList>
    </citation>
    <scope>NUCLEOTIDE SEQUENCE [LARGE SCALE GENOMIC DNA]</scope>
    <source>
        <strain evidence="3 4">2D5_DIV0622</strain>
    </source>
</reference>
<dbReference type="Gene3D" id="3.90.79.10">
    <property type="entry name" value="Nucleoside Triphosphate Pyrophosphohydrolase"/>
    <property type="match status" value="1"/>
</dbReference>
<dbReference type="RefSeq" id="WP_047334527.1">
    <property type="nucleotide sequence ID" value="NZ_JAKYKK010000002.1"/>
</dbReference>
<dbReference type="EMBL" id="NIBL01000002">
    <property type="protein sequence ID" value="OUZ17919.1"/>
    <property type="molecule type" value="Genomic_DNA"/>
</dbReference>
<name>A0A200I098_9ENTE</name>
<gene>
    <name evidence="3" type="ORF">A5869_001391</name>
</gene>
<organism evidence="3 4">
    <name type="scientific">Enterococcus cecorum</name>
    <dbReference type="NCBI Taxonomy" id="44008"/>
    <lineage>
        <taxon>Bacteria</taxon>
        <taxon>Bacillati</taxon>
        <taxon>Bacillota</taxon>
        <taxon>Bacilli</taxon>
        <taxon>Lactobacillales</taxon>
        <taxon>Enterococcaceae</taxon>
        <taxon>Enterococcus</taxon>
    </lineage>
</organism>
<evidence type="ECO:0000256" key="1">
    <source>
        <dbReference type="ARBA" id="ARBA00005582"/>
    </source>
</evidence>
<proteinExistence type="inferred from homology"/>
<dbReference type="InterPro" id="IPR000086">
    <property type="entry name" value="NUDIX_hydrolase_dom"/>
</dbReference>
<feature type="domain" description="Nudix hydrolase" evidence="2">
    <location>
        <begin position="4"/>
        <end position="142"/>
    </location>
</feature>
<dbReference type="InterPro" id="IPR015797">
    <property type="entry name" value="NUDIX_hydrolase-like_dom_sf"/>
</dbReference>
<dbReference type="CDD" id="cd04686">
    <property type="entry name" value="NUDIX_Hydrolase"/>
    <property type="match status" value="1"/>
</dbReference>
<dbReference type="Pfam" id="PF00293">
    <property type="entry name" value="NUDIX"/>
    <property type="match status" value="1"/>
</dbReference>
<accession>A0A200I098</accession>
<dbReference type="SUPFAM" id="SSF55811">
    <property type="entry name" value="Nudix"/>
    <property type="match status" value="1"/>
</dbReference>
<sequence length="155" mass="17919">MKISEHFGVYGVCIRNNQLLCVKKHGGPYNGRYDLPGGSRKNGESLLDTLYREMSEETSYQVSQIYDSALYDSFVKINEDEFNHHIFGLYKVELEKANHQAIEKYLNGNEANDSLGEEWVELNELNEQNASPLILKVLATSEDFQAKRYPDWEIY</sequence>
<evidence type="ECO:0000313" key="3">
    <source>
        <dbReference type="EMBL" id="OUZ17919.1"/>
    </source>
</evidence>
<comment type="similarity">
    <text evidence="1">Belongs to the Nudix hydrolase family.</text>
</comment>
<dbReference type="AlphaFoldDB" id="A0A200I098"/>
<dbReference type="PANTHER" id="PTHR43736">
    <property type="entry name" value="ADP-RIBOSE PYROPHOSPHATASE"/>
    <property type="match status" value="1"/>
</dbReference>
<dbReference type="PANTHER" id="PTHR43736:SF1">
    <property type="entry name" value="DIHYDRONEOPTERIN TRIPHOSPHATE DIPHOSPHATASE"/>
    <property type="match status" value="1"/>
</dbReference>
<dbReference type="PROSITE" id="PS51462">
    <property type="entry name" value="NUDIX"/>
    <property type="match status" value="1"/>
</dbReference>